<protein>
    <submittedName>
        <fullName evidence="2">Uncharacterized protein</fullName>
    </submittedName>
</protein>
<evidence type="ECO:0000313" key="3">
    <source>
        <dbReference type="Proteomes" id="UP000315003"/>
    </source>
</evidence>
<reference evidence="2 3" key="1">
    <citation type="submission" date="2019-02" db="EMBL/GenBank/DDBJ databases">
        <title>Deep-cultivation of Planctomycetes and their phenomic and genomic characterization uncovers novel biology.</title>
        <authorList>
            <person name="Wiegand S."/>
            <person name="Jogler M."/>
            <person name="Boedeker C."/>
            <person name="Pinto D."/>
            <person name="Vollmers J."/>
            <person name="Rivas-Marin E."/>
            <person name="Kohn T."/>
            <person name="Peeters S.H."/>
            <person name="Heuer A."/>
            <person name="Rast P."/>
            <person name="Oberbeckmann S."/>
            <person name="Bunk B."/>
            <person name="Jeske O."/>
            <person name="Meyerdierks A."/>
            <person name="Storesund J.E."/>
            <person name="Kallscheuer N."/>
            <person name="Luecker S."/>
            <person name="Lage O.M."/>
            <person name="Pohl T."/>
            <person name="Merkel B.J."/>
            <person name="Hornburger P."/>
            <person name="Mueller R.-W."/>
            <person name="Bruemmer F."/>
            <person name="Labrenz M."/>
            <person name="Spormann A.M."/>
            <person name="Op den Camp H."/>
            <person name="Overmann J."/>
            <person name="Amann R."/>
            <person name="Jetten M.S.M."/>
            <person name="Mascher T."/>
            <person name="Medema M.H."/>
            <person name="Devos D.P."/>
            <person name="Kaster A.-K."/>
            <person name="Ovreas L."/>
            <person name="Rohde M."/>
            <person name="Galperin M.Y."/>
            <person name="Jogler C."/>
        </authorList>
    </citation>
    <scope>NUCLEOTIDE SEQUENCE [LARGE SCALE GENOMIC DNA]</scope>
    <source>
        <strain evidence="2 3">SV_7m_r</strain>
    </source>
</reference>
<dbReference type="AlphaFoldDB" id="A0A517SNH5"/>
<evidence type="ECO:0000313" key="2">
    <source>
        <dbReference type="EMBL" id="QDT57680.1"/>
    </source>
</evidence>
<gene>
    <name evidence="2" type="ORF">SV7mr_01640</name>
</gene>
<dbReference type="EMBL" id="CP036272">
    <property type="protein sequence ID" value="QDT57680.1"/>
    <property type="molecule type" value="Genomic_DNA"/>
</dbReference>
<evidence type="ECO:0000256" key="1">
    <source>
        <dbReference type="SAM" id="MobiDB-lite"/>
    </source>
</evidence>
<keyword evidence="3" id="KW-1185">Reference proteome</keyword>
<sequence>MDSVPIAAMTALHQRPQRPAIPDSFGNKARLTRRSTKAIQTNSTAAKPAGFARAESARETRSLRFVQPKIDPGNTAPGSVKHEH</sequence>
<dbReference type="Proteomes" id="UP000315003">
    <property type="component" value="Chromosome"/>
</dbReference>
<name>A0A517SNH5_9BACT</name>
<feature type="region of interest" description="Disordered" evidence="1">
    <location>
        <begin position="31"/>
        <end position="84"/>
    </location>
</feature>
<proteinExistence type="predicted"/>
<organism evidence="2 3">
    <name type="scientific">Stieleria bergensis</name>
    <dbReference type="NCBI Taxonomy" id="2528025"/>
    <lineage>
        <taxon>Bacteria</taxon>
        <taxon>Pseudomonadati</taxon>
        <taxon>Planctomycetota</taxon>
        <taxon>Planctomycetia</taxon>
        <taxon>Pirellulales</taxon>
        <taxon>Pirellulaceae</taxon>
        <taxon>Stieleria</taxon>
    </lineage>
</organism>
<accession>A0A517SNH5</accession>